<dbReference type="AlphaFoldDB" id="A0A0A9BB88"/>
<protein>
    <submittedName>
        <fullName evidence="1">Uncharacterized protein</fullName>
    </submittedName>
</protein>
<sequence>MMMMFVGTICLIFGKPNSHSDSYSDIGVPYLPFLGSCKYRAFLPLPFSWVLHSHVPTHTCYYSTMSCVLCITFTTRLVY</sequence>
<reference evidence="1" key="2">
    <citation type="journal article" date="2015" name="Data Brief">
        <title>Shoot transcriptome of the giant reed, Arundo donax.</title>
        <authorList>
            <person name="Barrero R.A."/>
            <person name="Guerrero F.D."/>
            <person name="Moolhuijzen P."/>
            <person name="Goolsby J.A."/>
            <person name="Tidwell J."/>
            <person name="Bellgard S.E."/>
            <person name="Bellgard M.I."/>
        </authorList>
    </citation>
    <scope>NUCLEOTIDE SEQUENCE</scope>
    <source>
        <tissue evidence="1">Shoot tissue taken approximately 20 cm above the soil surface</tissue>
    </source>
</reference>
<evidence type="ECO:0000313" key="1">
    <source>
        <dbReference type="EMBL" id="JAD59443.1"/>
    </source>
</evidence>
<accession>A0A0A9BB88</accession>
<proteinExistence type="predicted"/>
<name>A0A0A9BB88_ARUDO</name>
<reference evidence="1" key="1">
    <citation type="submission" date="2014-09" db="EMBL/GenBank/DDBJ databases">
        <authorList>
            <person name="Magalhaes I.L.F."/>
            <person name="Oliveira U."/>
            <person name="Santos F.R."/>
            <person name="Vidigal T.H.D.A."/>
            <person name="Brescovit A.D."/>
            <person name="Santos A.J."/>
        </authorList>
    </citation>
    <scope>NUCLEOTIDE SEQUENCE</scope>
    <source>
        <tissue evidence="1">Shoot tissue taken approximately 20 cm above the soil surface</tissue>
    </source>
</reference>
<organism evidence="1">
    <name type="scientific">Arundo donax</name>
    <name type="common">Giant reed</name>
    <name type="synonym">Donax arundinaceus</name>
    <dbReference type="NCBI Taxonomy" id="35708"/>
    <lineage>
        <taxon>Eukaryota</taxon>
        <taxon>Viridiplantae</taxon>
        <taxon>Streptophyta</taxon>
        <taxon>Embryophyta</taxon>
        <taxon>Tracheophyta</taxon>
        <taxon>Spermatophyta</taxon>
        <taxon>Magnoliopsida</taxon>
        <taxon>Liliopsida</taxon>
        <taxon>Poales</taxon>
        <taxon>Poaceae</taxon>
        <taxon>PACMAD clade</taxon>
        <taxon>Arundinoideae</taxon>
        <taxon>Arundineae</taxon>
        <taxon>Arundo</taxon>
    </lineage>
</organism>
<dbReference type="EMBL" id="GBRH01238452">
    <property type="protein sequence ID" value="JAD59443.1"/>
    <property type="molecule type" value="Transcribed_RNA"/>
</dbReference>